<evidence type="ECO:0000256" key="1">
    <source>
        <dbReference type="ARBA" id="ARBA00004273"/>
    </source>
</evidence>
<proteinExistence type="inferred from homology"/>
<evidence type="ECO:0000256" key="5">
    <source>
        <dbReference type="ARBA" id="ARBA00022792"/>
    </source>
</evidence>
<keyword evidence="8" id="KW-0472">Membrane</keyword>
<dbReference type="RefSeq" id="XP_069206207.1">
    <property type="nucleotide sequence ID" value="XM_069356366.1"/>
</dbReference>
<dbReference type="PRINTS" id="PR02049">
    <property type="entry name" value="PROTEINF36A"/>
</dbReference>
<feature type="compositionally biased region" description="Low complexity" evidence="9">
    <location>
        <begin position="8"/>
        <end position="17"/>
    </location>
</feature>
<evidence type="ECO:0000256" key="7">
    <source>
        <dbReference type="ARBA" id="ARBA00023128"/>
    </source>
</evidence>
<sequence length="156" mass="17248">MSDDQKPPSKATPATPALNIPKGNSPITPEAQQPVDEPLSGNWWQDLKKAVGMIDVKKDFENIGQWPCMRTALLYGIAGGAGIGAVRFLGSRRVHSAGSWAVGAFIVTSVASREICESQRRKELANMRMIQEKYPHRHVSRLKRKGEEWAPPKSDE</sequence>
<gene>
    <name evidence="10" type="ORF">Q8F55_007959</name>
</gene>
<feature type="region of interest" description="Disordered" evidence="9">
    <location>
        <begin position="1"/>
        <end position="39"/>
    </location>
</feature>
<evidence type="ECO:0000256" key="6">
    <source>
        <dbReference type="ARBA" id="ARBA00022989"/>
    </source>
</evidence>
<evidence type="ECO:0000256" key="3">
    <source>
        <dbReference type="ARBA" id="ARBA00017689"/>
    </source>
</evidence>
<dbReference type="Pfam" id="PF12597">
    <property type="entry name" value="Cox20"/>
    <property type="match status" value="1"/>
</dbReference>
<keyword evidence="7" id="KW-0496">Mitochondrion</keyword>
<evidence type="ECO:0000256" key="4">
    <source>
        <dbReference type="ARBA" id="ARBA00022692"/>
    </source>
</evidence>
<comment type="subcellular location">
    <subcellularLocation>
        <location evidence="1">Mitochondrion inner membrane</location>
    </subcellularLocation>
</comment>
<dbReference type="Proteomes" id="UP001565368">
    <property type="component" value="Unassembled WGS sequence"/>
</dbReference>
<comment type="similarity">
    <text evidence="2">Belongs to the COX20 family.</text>
</comment>
<keyword evidence="5" id="KW-0999">Mitochondrion inner membrane</keyword>
<organism evidence="10 11">
    <name type="scientific">Vanrija albida</name>
    <dbReference type="NCBI Taxonomy" id="181172"/>
    <lineage>
        <taxon>Eukaryota</taxon>
        <taxon>Fungi</taxon>
        <taxon>Dikarya</taxon>
        <taxon>Basidiomycota</taxon>
        <taxon>Agaricomycotina</taxon>
        <taxon>Tremellomycetes</taxon>
        <taxon>Trichosporonales</taxon>
        <taxon>Trichosporonaceae</taxon>
        <taxon>Vanrija</taxon>
    </lineage>
</organism>
<evidence type="ECO:0000256" key="2">
    <source>
        <dbReference type="ARBA" id="ARBA00009575"/>
    </source>
</evidence>
<keyword evidence="4" id="KW-0812">Transmembrane</keyword>
<evidence type="ECO:0000313" key="10">
    <source>
        <dbReference type="EMBL" id="KAL1406263.1"/>
    </source>
</evidence>
<dbReference type="InterPro" id="IPR022533">
    <property type="entry name" value="Cox20"/>
</dbReference>
<keyword evidence="11" id="KW-1185">Reference proteome</keyword>
<name>A0ABR3PVY8_9TREE</name>
<dbReference type="EMBL" id="JBBXJM010000006">
    <property type="protein sequence ID" value="KAL1406263.1"/>
    <property type="molecule type" value="Genomic_DNA"/>
</dbReference>
<comment type="caution">
    <text evidence="10">The sequence shown here is derived from an EMBL/GenBank/DDBJ whole genome shotgun (WGS) entry which is preliminary data.</text>
</comment>
<dbReference type="GeneID" id="95989002"/>
<evidence type="ECO:0000313" key="11">
    <source>
        <dbReference type="Proteomes" id="UP001565368"/>
    </source>
</evidence>
<protein>
    <recommendedName>
        <fullName evidence="3">Cytochrome c oxidase assembly protein COX20, mitochondrial</fullName>
    </recommendedName>
</protein>
<evidence type="ECO:0000256" key="8">
    <source>
        <dbReference type="ARBA" id="ARBA00023136"/>
    </source>
</evidence>
<dbReference type="PANTHER" id="PTHR31586:SF1">
    <property type="entry name" value="CYTOCHROME C OXIDASE ASSEMBLY PROTEIN COX20, MITOCHONDRIAL"/>
    <property type="match status" value="1"/>
</dbReference>
<dbReference type="PANTHER" id="PTHR31586">
    <property type="entry name" value="CYTOCHROME C OXIDASE PROTEIN 20"/>
    <property type="match status" value="1"/>
</dbReference>
<evidence type="ECO:0000256" key="9">
    <source>
        <dbReference type="SAM" id="MobiDB-lite"/>
    </source>
</evidence>
<keyword evidence="6" id="KW-1133">Transmembrane helix</keyword>
<accession>A0ABR3PVY8</accession>
<reference evidence="10 11" key="1">
    <citation type="submission" date="2023-08" db="EMBL/GenBank/DDBJ databases">
        <title>Annotated Genome Sequence of Vanrija albida AlHP1.</title>
        <authorList>
            <person name="Herzog R."/>
        </authorList>
    </citation>
    <scope>NUCLEOTIDE SEQUENCE [LARGE SCALE GENOMIC DNA]</scope>
    <source>
        <strain evidence="10 11">AlHP1</strain>
    </source>
</reference>